<accession>A0A1W6ZV76</accession>
<dbReference type="KEGG" id="psin:CAK95_19405"/>
<dbReference type="AlphaFoldDB" id="A0A1W6ZV76"/>
<gene>
    <name evidence="1" type="ORF">CAK95_19405</name>
</gene>
<keyword evidence="2" id="KW-1185">Reference proteome</keyword>
<dbReference type="STRING" id="1235591.CAK95_19405"/>
<organism evidence="1 2">
    <name type="scientific">Pseudorhodoplanes sinuspersici</name>
    <dbReference type="NCBI Taxonomy" id="1235591"/>
    <lineage>
        <taxon>Bacteria</taxon>
        <taxon>Pseudomonadati</taxon>
        <taxon>Pseudomonadota</taxon>
        <taxon>Alphaproteobacteria</taxon>
        <taxon>Hyphomicrobiales</taxon>
        <taxon>Pseudorhodoplanes</taxon>
    </lineage>
</organism>
<proteinExistence type="predicted"/>
<dbReference type="EMBL" id="CP021112">
    <property type="protein sequence ID" value="ARQ01021.1"/>
    <property type="molecule type" value="Genomic_DNA"/>
</dbReference>
<sequence length="283" mass="31199">MLRFNNQWRFDSPGPIEPGVVSDFLNLINRISGQGSRKAILEHFKSAFAAAAGIPYHSSSDASWAASDLDRAMDEAAANAPLFIDAFYSGCEQLQQRNPEMALPDATRINRILTEHGAGYQIDLPNLIATRTHIPITVPEQAPSLDAQARALIDTALQATERALAEGNGRQAVQEVLWLLETVSTAFRSDEIFDGSIQGRYFNKIIGELKSRGRGGHQDQILQWMMTLHGYLSSPTGGGVRHGVDLRDGLALHINEARLYCNLIRSYITFLIGEHERLSGRSS</sequence>
<protein>
    <submittedName>
        <fullName evidence="1">Uncharacterized protein</fullName>
    </submittedName>
</protein>
<dbReference type="OrthoDB" id="582108at2"/>
<name>A0A1W6ZV76_9HYPH</name>
<dbReference type="Proteomes" id="UP000194137">
    <property type="component" value="Chromosome"/>
</dbReference>
<evidence type="ECO:0000313" key="2">
    <source>
        <dbReference type="Proteomes" id="UP000194137"/>
    </source>
</evidence>
<reference evidence="1 2" key="1">
    <citation type="submission" date="2017-05" db="EMBL/GenBank/DDBJ databases">
        <title>Full genome sequence of Pseudorhodoplanes sinuspersici.</title>
        <authorList>
            <person name="Dastgheib S.M.M."/>
            <person name="Shavandi M."/>
            <person name="Tirandaz H."/>
        </authorList>
    </citation>
    <scope>NUCLEOTIDE SEQUENCE [LARGE SCALE GENOMIC DNA]</scope>
    <source>
        <strain evidence="1 2">RIPI110</strain>
    </source>
</reference>
<evidence type="ECO:0000313" key="1">
    <source>
        <dbReference type="EMBL" id="ARQ01021.1"/>
    </source>
</evidence>